<dbReference type="GO" id="GO:0016887">
    <property type="term" value="F:ATP hydrolysis activity"/>
    <property type="evidence" value="ECO:0007669"/>
    <property type="project" value="InterPro"/>
</dbReference>
<organism evidence="8 9">
    <name type="scientific">Ruegeria atlantica</name>
    <dbReference type="NCBI Taxonomy" id="81569"/>
    <lineage>
        <taxon>Bacteria</taxon>
        <taxon>Pseudomonadati</taxon>
        <taxon>Pseudomonadota</taxon>
        <taxon>Alphaproteobacteria</taxon>
        <taxon>Rhodobacterales</taxon>
        <taxon>Roseobacteraceae</taxon>
        <taxon>Ruegeria</taxon>
    </lineage>
</organism>
<dbReference type="GO" id="GO:0055052">
    <property type="term" value="C:ATP-binding cassette (ABC) transporter complex, substrate-binding subunit-containing"/>
    <property type="evidence" value="ECO:0007669"/>
    <property type="project" value="TreeGrafter"/>
</dbReference>
<sequence>MHELHIQGLTKHFGDFVAVEDVSMTVRPDEVLCLLGPSGCGKTTTLRMIAGLEYATEGAVSFGDHPVTELSARDRNVAMAFQFYALYPDLTVAENLVFPLEAENASAGEKEQRLSEIADILQLGSVLERYPHQLSEGEKQRVAVGRCVIRSPNAFLFDEPLSRLDAKLRDEMRGSIRKILATLDRPTVIVTHDQLEAMTMGDRIAVMRDGKVEQVGRPLDVFERPQNTFVAGFIGTPQMNLIEGSCLSADENTISLSLNGERVTLAADQFEVKPKAGVSVTLGFRPRSVRETSEDGLRFADANVTLTENMGAETLVHCDWNGFAVRMLVPGGAYNEGDRVNLSVALGSLTLFGQDGERLTMKSDLEVA</sequence>
<evidence type="ECO:0000256" key="2">
    <source>
        <dbReference type="ARBA" id="ARBA00022448"/>
    </source>
</evidence>
<evidence type="ECO:0000256" key="4">
    <source>
        <dbReference type="ARBA" id="ARBA00022741"/>
    </source>
</evidence>
<evidence type="ECO:0000313" key="8">
    <source>
        <dbReference type="EMBL" id="CUH42735.1"/>
    </source>
</evidence>
<dbReference type="InterPro" id="IPR015853">
    <property type="entry name" value="ABC_transpr_FbpC"/>
</dbReference>
<dbReference type="CDD" id="cd03259">
    <property type="entry name" value="ABC_Carb_Solutes_like"/>
    <property type="match status" value="1"/>
</dbReference>
<keyword evidence="9" id="KW-1185">Reference proteome</keyword>
<dbReference type="InterPro" id="IPR027417">
    <property type="entry name" value="P-loop_NTPase"/>
</dbReference>
<dbReference type="Gene3D" id="3.40.50.300">
    <property type="entry name" value="P-loop containing nucleotide triphosphate hydrolases"/>
    <property type="match status" value="1"/>
</dbReference>
<comment type="similarity">
    <text evidence="1">Belongs to the ABC transporter superfamily.</text>
</comment>
<dbReference type="GO" id="GO:0015408">
    <property type="term" value="F:ABC-type ferric iron transporter activity"/>
    <property type="evidence" value="ECO:0007669"/>
    <property type="project" value="InterPro"/>
</dbReference>
<dbReference type="Gene3D" id="2.40.50.100">
    <property type="match status" value="1"/>
</dbReference>
<evidence type="ECO:0000256" key="3">
    <source>
        <dbReference type="ARBA" id="ARBA00022475"/>
    </source>
</evidence>
<dbReference type="InterPro" id="IPR003439">
    <property type="entry name" value="ABC_transporter-like_ATP-bd"/>
</dbReference>
<dbReference type="Proteomes" id="UP000050786">
    <property type="component" value="Unassembled WGS sequence"/>
</dbReference>
<keyword evidence="5 8" id="KW-0067">ATP-binding</keyword>
<keyword evidence="3" id="KW-1003">Cell membrane</keyword>
<dbReference type="PANTHER" id="PTHR43875:SF1">
    <property type="entry name" value="OSMOPROTECTIVE COMPOUNDS UPTAKE ATP-BINDING PROTEIN GGTA"/>
    <property type="match status" value="1"/>
</dbReference>
<evidence type="ECO:0000259" key="7">
    <source>
        <dbReference type="PROSITE" id="PS50893"/>
    </source>
</evidence>
<accession>A0A0P1E365</accession>
<dbReference type="InterPro" id="IPR012340">
    <property type="entry name" value="NA-bd_OB-fold"/>
</dbReference>
<dbReference type="FunFam" id="3.40.50.300:FF:000042">
    <property type="entry name" value="Maltose/maltodextrin ABC transporter, ATP-binding protein"/>
    <property type="match status" value="1"/>
</dbReference>
<dbReference type="PANTHER" id="PTHR43875">
    <property type="entry name" value="MALTODEXTRIN IMPORT ATP-BINDING PROTEIN MSMX"/>
    <property type="match status" value="1"/>
</dbReference>
<keyword evidence="4" id="KW-0547">Nucleotide-binding</keyword>
<name>A0A0P1E365_9RHOB</name>
<dbReference type="InterPro" id="IPR003593">
    <property type="entry name" value="AAA+_ATPase"/>
</dbReference>
<evidence type="ECO:0000256" key="5">
    <source>
        <dbReference type="ARBA" id="ARBA00022840"/>
    </source>
</evidence>
<evidence type="ECO:0000256" key="1">
    <source>
        <dbReference type="ARBA" id="ARBA00005417"/>
    </source>
</evidence>
<dbReference type="GO" id="GO:0005524">
    <property type="term" value="F:ATP binding"/>
    <property type="evidence" value="ECO:0007669"/>
    <property type="project" value="UniProtKB-KW"/>
</dbReference>
<dbReference type="AlphaFoldDB" id="A0A0P1E365"/>
<dbReference type="EC" id="3.6.3.-" evidence="8"/>
<dbReference type="Gene3D" id="2.40.50.140">
    <property type="entry name" value="Nucleic acid-binding proteins"/>
    <property type="match status" value="1"/>
</dbReference>
<evidence type="ECO:0000256" key="6">
    <source>
        <dbReference type="ARBA" id="ARBA00023136"/>
    </source>
</evidence>
<dbReference type="EMBL" id="CYPS01000026">
    <property type="protein sequence ID" value="CUH42735.1"/>
    <property type="molecule type" value="Genomic_DNA"/>
</dbReference>
<dbReference type="InterPro" id="IPR047641">
    <property type="entry name" value="ABC_transpr_MalK/UgpC-like"/>
</dbReference>
<dbReference type="InterPro" id="IPR008995">
    <property type="entry name" value="Mo/tungstate-bd_C_term_dom"/>
</dbReference>
<dbReference type="SUPFAM" id="SSF50331">
    <property type="entry name" value="MOP-like"/>
    <property type="match status" value="1"/>
</dbReference>
<reference evidence="9" key="1">
    <citation type="submission" date="2015-09" db="EMBL/GenBank/DDBJ databases">
        <authorList>
            <person name="Rodrigo-Torres L."/>
            <person name="Arahal D.R."/>
        </authorList>
    </citation>
    <scope>NUCLEOTIDE SEQUENCE [LARGE SCALE GENOMIC DNA]</scope>
    <source>
        <strain evidence="9">CECT 4293</strain>
    </source>
</reference>
<feature type="domain" description="ABC transporter" evidence="7">
    <location>
        <begin position="4"/>
        <end position="234"/>
    </location>
</feature>
<proteinExistence type="inferred from homology"/>
<dbReference type="SMART" id="SM00382">
    <property type="entry name" value="AAA"/>
    <property type="match status" value="1"/>
</dbReference>
<dbReference type="RefSeq" id="WP_058272807.1">
    <property type="nucleotide sequence ID" value="NZ_CYPS01000026.1"/>
</dbReference>
<dbReference type="Pfam" id="PF17912">
    <property type="entry name" value="OB_MalK"/>
    <property type="match status" value="1"/>
</dbReference>
<dbReference type="SUPFAM" id="SSF52540">
    <property type="entry name" value="P-loop containing nucleoside triphosphate hydrolases"/>
    <property type="match status" value="1"/>
</dbReference>
<gene>
    <name evidence="8" type="primary">sugC_1</name>
    <name evidence="8" type="ORF">RUM4293_01624</name>
</gene>
<dbReference type="InterPro" id="IPR040582">
    <property type="entry name" value="OB_MalK-like"/>
</dbReference>
<dbReference type="PROSITE" id="PS50893">
    <property type="entry name" value="ABC_TRANSPORTER_2"/>
    <property type="match status" value="1"/>
</dbReference>
<protein>
    <submittedName>
        <fullName evidence="8">Trehalose import ATP-binding protein SugC</fullName>
        <ecNumber evidence="8">3.6.3.-</ecNumber>
    </submittedName>
</protein>
<keyword evidence="8" id="KW-0378">Hydrolase</keyword>
<keyword evidence="6" id="KW-0472">Membrane</keyword>
<keyword evidence="2" id="KW-0813">Transport</keyword>
<evidence type="ECO:0000313" key="9">
    <source>
        <dbReference type="Proteomes" id="UP000050786"/>
    </source>
</evidence>
<dbReference type="Pfam" id="PF00005">
    <property type="entry name" value="ABC_tran"/>
    <property type="match status" value="1"/>
</dbReference>